<dbReference type="OMA" id="CETVRNI"/>
<keyword evidence="7" id="KW-0472">Membrane</keyword>
<evidence type="ECO:0000256" key="4">
    <source>
        <dbReference type="PIRSR" id="PIRSR607724-1"/>
    </source>
</evidence>
<dbReference type="GO" id="GO:0005737">
    <property type="term" value="C:cytoplasm"/>
    <property type="evidence" value="ECO:0007669"/>
    <property type="project" value="TreeGrafter"/>
</dbReference>
<dbReference type="Proteomes" id="UP000030763">
    <property type="component" value="Unassembled WGS sequence"/>
</dbReference>
<reference evidence="7" key="1">
    <citation type="submission" date="2013-10" db="EMBL/GenBank/DDBJ databases">
        <title>Genomic analysis of the causative agents of coccidiosis in chickens.</title>
        <authorList>
            <person name="Reid A.J."/>
            <person name="Blake D."/>
            <person name="Billington K."/>
            <person name="Browne H."/>
            <person name="Dunn M."/>
            <person name="Hung S."/>
            <person name="Kawahara F."/>
            <person name="Miranda-Saavedra D."/>
            <person name="Mourier T."/>
            <person name="Nagra H."/>
            <person name="Otto T.D."/>
            <person name="Rawlings N."/>
            <person name="Sanchez A."/>
            <person name="Sanders M."/>
            <person name="Subramaniam C."/>
            <person name="Tay Y."/>
            <person name="Dear P."/>
            <person name="Doerig C."/>
            <person name="Gruber A."/>
            <person name="Parkinson J."/>
            <person name="Shirley M."/>
            <person name="Wan K.L."/>
            <person name="Berriman M."/>
            <person name="Tomley F."/>
            <person name="Pain A."/>
        </authorList>
    </citation>
    <scope>NUCLEOTIDE SEQUENCE [LARGE SCALE GENOMIC DNA]</scope>
    <source>
        <strain evidence="7">Weybridge</strain>
    </source>
</reference>
<dbReference type="PANTHER" id="PTHR12837:SF0">
    <property type="entry name" value="POLY(ADP-RIBOSE) GLYCOHYDROLASE"/>
    <property type="match status" value="1"/>
</dbReference>
<gene>
    <name evidence="7" type="ORF">EMWEY_00036980</name>
</gene>
<organism evidence="7 8">
    <name type="scientific">Eimeria maxima</name>
    <name type="common">Coccidian parasite</name>
    <dbReference type="NCBI Taxonomy" id="5804"/>
    <lineage>
        <taxon>Eukaryota</taxon>
        <taxon>Sar</taxon>
        <taxon>Alveolata</taxon>
        <taxon>Apicomplexa</taxon>
        <taxon>Conoidasida</taxon>
        <taxon>Coccidia</taxon>
        <taxon>Eucoccidiorida</taxon>
        <taxon>Eimeriorina</taxon>
        <taxon>Eimeriidae</taxon>
        <taxon>Eimeria</taxon>
    </lineage>
</organism>
<comment type="similarity">
    <text evidence="1">Belongs to the poly(ADP-ribose) glycohydrolase family.</text>
</comment>
<dbReference type="InterPro" id="IPR046372">
    <property type="entry name" value="PARG_cat_C"/>
</dbReference>
<dbReference type="GO" id="GO:0004649">
    <property type="term" value="F:poly(ADP-ribose) glycohydrolase activity"/>
    <property type="evidence" value="ECO:0007669"/>
    <property type="project" value="UniProtKB-EC"/>
</dbReference>
<feature type="active site" evidence="4">
    <location>
        <position position="310"/>
    </location>
</feature>
<feature type="domain" description="PARG catalytic Macro" evidence="5">
    <location>
        <begin position="266"/>
        <end position="474"/>
    </location>
</feature>
<dbReference type="AlphaFoldDB" id="U6M6Z0"/>
<proteinExistence type="inferred from homology"/>
<dbReference type="EC" id="3.2.1.143" evidence="2"/>
<evidence type="ECO:0000256" key="3">
    <source>
        <dbReference type="ARBA" id="ARBA00022801"/>
    </source>
</evidence>
<dbReference type="InterPro" id="IPR007724">
    <property type="entry name" value="Poly_GlycHdrlase"/>
</dbReference>
<dbReference type="GO" id="GO:0009225">
    <property type="term" value="P:nucleotide-sugar metabolic process"/>
    <property type="evidence" value="ECO:0007669"/>
    <property type="project" value="TreeGrafter"/>
</dbReference>
<name>U6M6Z0_EIMMA</name>
<dbReference type="EMBL" id="HG719282">
    <property type="protein sequence ID" value="CDJ57435.1"/>
    <property type="molecule type" value="Genomic_DNA"/>
</dbReference>
<dbReference type="Pfam" id="PF05028">
    <property type="entry name" value="PARG_cat_C"/>
    <property type="match status" value="1"/>
</dbReference>
<dbReference type="InterPro" id="IPR048362">
    <property type="entry name" value="PARG_helical"/>
</dbReference>
<feature type="active site" evidence="4">
    <location>
        <position position="309"/>
    </location>
</feature>
<keyword evidence="3" id="KW-0378">Hydrolase</keyword>
<protein>
    <recommendedName>
        <fullName evidence="2">poly(ADP-ribose) glycohydrolase</fullName>
        <ecNumber evidence="2">3.2.1.143</ecNumber>
    </recommendedName>
</protein>
<dbReference type="GO" id="GO:1990966">
    <property type="term" value="P:ATP generation from poly-ADP-D-ribose"/>
    <property type="evidence" value="ECO:0007669"/>
    <property type="project" value="TreeGrafter"/>
</dbReference>
<evidence type="ECO:0000313" key="8">
    <source>
        <dbReference type="Proteomes" id="UP000030763"/>
    </source>
</evidence>
<evidence type="ECO:0000313" key="7">
    <source>
        <dbReference type="EMBL" id="CDJ57435.1"/>
    </source>
</evidence>
<evidence type="ECO:0000259" key="6">
    <source>
        <dbReference type="Pfam" id="PF20811"/>
    </source>
</evidence>
<feature type="active site" evidence="4">
    <location>
        <position position="290"/>
    </location>
</feature>
<evidence type="ECO:0000256" key="1">
    <source>
        <dbReference type="ARBA" id="ARBA00009545"/>
    </source>
</evidence>
<accession>U6M6Z0</accession>
<sequence>MHNLGHIVPSASPEEAPFAVLWPSAESQRTRIQELLHDIEIGSIPSAQTDFDNLFKSLLKAAGNYRGTGYLPIEGLTRYLAQERKFAKTTLPFLASVARHLPDLFPQARLLVPVAGLKHMMRSHPSVHLRRIQVLGLMAASFFGTIPHNQRELLKKFGDLRLNALNMHSKGFFNREPKLKALLTYFSEMQKTMGSCWEMMLKNNDFTQAKCPAACSCQEGRVGSTSPVDEIISFYLHTPEATTFVAPGGQKVQRSSVDVDAIVSQPLPLSDATVDLHGDITKSDGNLQVDFADRFLGGLSMFEGHIAQEELLFALRPELHAIMLFKPALKDDEAVVIKGAESFVDYTGYEKTFKVFPPEVPVGSHWSVHRRTPLDSMGRRETTLVGIDAIQFRDKKKQYSIQSMKREILKAALGFQGDPFESSIHEGRAGVATGKWGCVIFNGDNELKTLLQWIALSAVGRTMHYKAFGDSQLESMEETLLAIRSRFPTTKDLFGAIVECIQQREESPGDEWSLWQSLLKLETKKPQ</sequence>
<evidence type="ECO:0000256" key="2">
    <source>
        <dbReference type="ARBA" id="ARBA00012255"/>
    </source>
</evidence>
<dbReference type="PANTHER" id="PTHR12837">
    <property type="entry name" value="POLY ADP-RIBOSE GLYCOHYDROLASE"/>
    <property type="match status" value="1"/>
</dbReference>
<dbReference type="Pfam" id="PF20811">
    <property type="entry name" value="PARG_cat_N"/>
    <property type="match status" value="1"/>
</dbReference>
<keyword evidence="8" id="KW-1185">Reference proteome</keyword>
<reference evidence="7" key="2">
    <citation type="submission" date="2013-10" db="EMBL/GenBank/DDBJ databases">
        <authorList>
            <person name="Aslett M."/>
        </authorList>
    </citation>
    <scope>NUCLEOTIDE SEQUENCE [LARGE SCALE GENOMIC DNA]</scope>
    <source>
        <strain evidence="7">Weybridge</strain>
    </source>
</reference>
<keyword evidence="7" id="KW-0812">Transmembrane</keyword>
<dbReference type="RefSeq" id="XP_013334083.1">
    <property type="nucleotide sequence ID" value="XM_013478629.1"/>
</dbReference>
<feature type="domain" description="PARG helical" evidence="6">
    <location>
        <begin position="82"/>
        <end position="193"/>
    </location>
</feature>
<dbReference type="GO" id="GO:0005975">
    <property type="term" value="P:carbohydrate metabolic process"/>
    <property type="evidence" value="ECO:0007669"/>
    <property type="project" value="InterPro"/>
</dbReference>
<dbReference type="OrthoDB" id="329157at2759"/>
<dbReference type="GeneID" id="25337684"/>
<evidence type="ECO:0000259" key="5">
    <source>
        <dbReference type="Pfam" id="PF05028"/>
    </source>
</evidence>
<dbReference type="VEuPathDB" id="ToxoDB:EMWEY_00036980"/>
<dbReference type="GO" id="GO:0005634">
    <property type="term" value="C:nucleus"/>
    <property type="evidence" value="ECO:0007669"/>
    <property type="project" value="TreeGrafter"/>
</dbReference>
<dbReference type="GO" id="GO:0006282">
    <property type="term" value="P:regulation of DNA repair"/>
    <property type="evidence" value="ECO:0007669"/>
    <property type="project" value="InterPro"/>
</dbReference>